<dbReference type="InParanoid" id="A0A067NXC3"/>
<dbReference type="Proteomes" id="UP000027073">
    <property type="component" value="Unassembled WGS sequence"/>
</dbReference>
<dbReference type="AlphaFoldDB" id="A0A067NXC3"/>
<evidence type="ECO:0008006" key="4">
    <source>
        <dbReference type="Google" id="ProtNLM"/>
    </source>
</evidence>
<feature type="signal peptide" evidence="1">
    <location>
        <begin position="1"/>
        <end position="19"/>
    </location>
</feature>
<dbReference type="EMBL" id="KL198007">
    <property type="protein sequence ID" value="KDQ28772.1"/>
    <property type="molecule type" value="Genomic_DNA"/>
</dbReference>
<reference evidence="3" key="1">
    <citation type="journal article" date="2014" name="Proc. Natl. Acad. Sci. U.S.A.">
        <title>Extensive sampling of basidiomycete genomes demonstrates inadequacy of the white-rot/brown-rot paradigm for wood decay fungi.</title>
        <authorList>
            <person name="Riley R."/>
            <person name="Salamov A.A."/>
            <person name="Brown D.W."/>
            <person name="Nagy L.G."/>
            <person name="Floudas D."/>
            <person name="Held B.W."/>
            <person name="Levasseur A."/>
            <person name="Lombard V."/>
            <person name="Morin E."/>
            <person name="Otillar R."/>
            <person name="Lindquist E.A."/>
            <person name="Sun H."/>
            <person name="LaButti K.M."/>
            <person name="Schmutz J."/>
            <person name="Jabbour D."/>
            <person name="Luo H."/>
            <person name="Baker S.E."/>
            <person name="Pisabarro A.G."/>
            <person name="Walton J.D."/>
            <person name="Blanchette R.A."/>
            <person name="Henrissat B."/>
            <person name="Martin F."/>
            <person name="Cullen D."/>
            <person name="Hibbett D.S."/>
            <person name="Grigoriev I.V."/>
        </authorList>
    </citation>
    <scope>NUCLEOTIDE SEQUENCE [LARGE SCALE GENOMIC DNA]</scope>
    <source>
        <strain evidence="3">PC15</strain>
    </source>
</reference>
<accession>A0A067NXC3</accession>
<evidence type="ECO:0000313" key="2">
    <source>
        <dbReference type="EMBL" id="KDQ28772.1"/>
    </source>
</evidence>
<gene>
    <name evidence="2" type="ORF">PLEOSDRAFT_1088881</name>
</gene>
<name>A0A067NXC3_PLEO1</name>
<keyword evidence="1" id="KW-0732">Signal</keyword>
<sequence length="160" mass="16775">MRFSTVFFGISTLVASVLAVEPGNDALHAGLSQELEVAIRDECDGPVAFDALASSGCSFFSCGLAVAAALPCLAGCVAAKNPLCIPTCMDMGKLCSCVNCLPNPITGFLHKHGICVDKFKADIFGKVYLGIANDTETQLANEWGFDLAEFNEAALANNYA</sequence>
<feature type="chain" id="PRO_5001642682" description="Extracellular membrane protein CFEM domain-containing protein" evidence="1">
    <location>
        <begin position="20"/>
        <end position="160"/>
    </location>
</feature>
<dbReference type="VEuPathDB" id="FungiDB:PLEOSDRAFT_1088881"/>
<evidence type="ECO:0000256" key="1">
    <source>
        <dbReference type="SAM" id="SignalP"/>
    </source>
</evidence>
<protein>
    <recommendedName>
        <fullName evidence="4">Extracellular membrane protein CFEM domain-containing protein</fullName>
    </recommendedName>
</protein>
<dbReference type="HOGENOM" id="CLU_1714062_0_0_1"/>
<proteinExistence type="predicted"/>
<evidence type="ECO:0000313" key="3">
    <source>
        <dbReference type="Proteomes" id="UP000027073"/>
    </source>
</evidence>
<dbReference type="OrthoDB" id="2963251at2759"/>
<organism evidence="2 3">
    <name type="scientific">Pleurotus ostreatus (strain PC15)</name>
    <name type="common">Oyster mushroom</name>
    <dbReference type="NCBI Taxonomy" id="1137138"/>
    <lineage>
        <taxon>Eukaryota</taxon>
        <taxon>Fungi</taxon>
        <taxon>Dikarya</taxon>
        <taxon>Basidiomycota</taxon>
        <taxon>Agaricomycotina</taxon>
        <taxon>Agaricomycetes</taxon>
        <taxon>Agaricomycetidae</taxon>
        <taxon>Agaricales</taxon>
        <taxon>Pleurotineae</taxon>
        <taxon>Pleurotaceae</taxon>
        <taxon>Pleurotus</taxon>
    </lineage>
</organism>